<dbReference type="Proteomes" id="UP000331127">
    <property type="component" value="Unassembled WGS sequence"/>
</dbReference>
<dbReference type="RefSeq" id="WP_155353097.1">
    <property type="nucleotide sequence ID" value="NZ_BAAAHL010000012.1"/>
</dbReference>
<comment type="similarity">
    <text evidence="2">Belongs to the N-acetylmuramoyl-L-alanine amidase 2 family.</text>
</comment>
<accession>A0A5M3WEJ1</accession>
<dbReference type="InterPro" id="IPR002477">
    <property type="entry name" value="Peptidoglycan-bd-like"/>
</dbReference>
<evidence type="ECO:0000256" key="4">
    <source>
        <dbReference type="ARBA" id="ARBA00022801"/>
    </source>
</evidence>
<keyword evidence="4" id="KW-0378">Hydrolase</keyword>
<reference evidence="7 8" key="1">
    <citation type="submission" date="2019-10" db="EMBL/GenBank/DDBJ databases">
        <title>Whole genome shotgun sequence of Acrocarpospora macrocephala NBRC 16266.</title>
        <authorList>
            <person name="Ichikawa N."/>
            <person name="Kimura A."/>
            <person name="Kitahashi Y."/>
            <person name="Komaki H."/>
            <person name="Oguchi A."/>
        </authorList>
    </citation>
    <scope>NUCLEOTIDE SEQUENCE [LARGE SCALE GENOMIC DNA]</scope>
    <source>
        <strain evidence="7 8">NBRC 16266</strain>
    </source>
</reference>
<dbReference type="GO" id="GO:0008745">
    <property type="term" value="F:N-acetylmuramoyl-L-alanine amidase activity"/>
    <property type="evidence" value="ECO:0007669"/>
    <property type="project" value="UniProtKB-EC"/>
</dbReference>
<gene>
    <name evidence="7" type="ORF">Amac_009790</name>
</gene>
<dbReference type="GO" id="GO:0071555">
    <property type="term" value="P:cell wall organization"/>
    <property type="evidence" value="ECO:0007669"/>
    <property type="project" value="UniProtKB-KW"/>
</dbReference>
<dbReference type="SUPFAM" id="SSF55846">
    <property type="entry name" value="N-acetylmuramoyl-L-alanine amidase-like"/>
    <property type="match status" value="1"/>
</dbReference>
<evidence type="ECO:0000256" key="2">
    <source>
        <dbReference type="ARBA" id="ARBA00007553"/>
    </source>
</evidence>
<sequence length="267" mass="28481">MPYLTSLAAVARRTGFPVTEVAGWTSRGHGPQPAVRGIVCHHTAGPAAGGDYPSLAVVRSGRPGLAGPLSQFGLGRSGRIYVIAAGRCWHNAPSTSGLHTNSASIGIEAENNGSQPWPEPQLDAYRRLCAELCKEYGLPASAVKAHREVNRGKPDPHGVNMADFRLAVARLMVGEQEPELEVRDGVPVFSRALKVANPLLRGADVRAWQSAARVFVPRLDVDGLYGKDSQAACKKIQGLFGVDVTGVVDEETWVLTFVVEPADLEDS</sequence>
<evidence type="ECO:0000256" key="3">
    <source>
        <dbReference type="ARBA" id="ARBA00011901"/>
    </source>
</evidence>
<dbReference type="CDD" id="cd06583">
    <property type="entry name" value="PGRP"/>
    <property type="match status" value="1"/>
</dbReference>
<dbReference type="Gene3D" id="3.40.80.10">
    <property type="entry name" value="Peptidoglycan recognition protein-like"/>
    <property type="match status" value="1"/>
</dbReference>
<evidence type="ECO:0000313" key="8">
    <source>
        <dbReference type="Proteomes" id="UP000331127"/>
    </source>
</evidence>
<dbReference type="InterPro" id="IPR002502">
    <property type="entry name" value="Amidase_domain"/>
</dbReference>
<dbReference type="EMBL" id="BLAE01000006">
    <property type="protein sequence ID" value="GES07384.1"/>
    <property type="molecule type" value="Genomic_DNA"/>
</dbReference>
<dbReference type="EC" id="3.5.1.28" evidence="3"/>
<dbReference type="InterPro" id="IPR036365">
    <property type="entry name" value="PGBD-like_sf"/>
</dbReference>
<evidence type="ECO:0000256" key="5">
    <source>
        <dbReference type="ARBA" id="ARBA00023316"/>
    </source>
</evidence>
<evidence type="ECO:0000256" key="1">
    <source>
        <dbReference type="ARBA" id="ARBA00001561"/>
    </source>
</evidence>
<dbReference type="InterPro" id="IPR036366">
    <property type="entry name" value="PGBDSf"/>
</dbReference>
<organism evidence="7 8">
    <name type="scientific">Acrocarpospora macrocephala</name>
    <dbReference type="NCBI Taxonomy" id="150177"/>
    <lineage>
        <taxon>Bacteria</taxon>
        <taxon>Bacillati</taxon>
        <taxon>Actinomycetota</taxon>
        <taxon>Actinomycetes</taxon>
        <taxon>Streptosporangiales</taxon>
        <taxon>Streptosporangiaceae</taxon>
        <taxon>Acrocarpospora</taxon>
    </lineage>
</organism>
<keyword evidence="8" id="KW-1185">Reference proteome</keyword>
<dbReference type="GO" id="GO:0009253">
    <property type="term" value="P:peptidoglycan catabolic process"/>
    <property type="evidence" value="ECO:0007669"/>
    <property type="project" value="InterPro"/>
</dbReference>
<keyword evidence="5" id="KW-0961">Cell wall biogenesis/degradation</keyword>
<dbReference type="PANTHER" id="PTHR30417">
    <property type="entry name" value="N-ACETYLMURAMOYL-L-ALANINE AMIDASE AMID"/>
    <property type="match status" value="1"/>
</dbReference>
<dbReference type="Pfam" id="PF01471">
    <property type="entry name" value="PG_binding_1"/>
    <property type="match status" value="1"/>
</dbReference>
<protein>
    <recommendedName>
        <fullName evidence="3">N-acetylmuramoyl-L-alanine amidase</fullName>
        <ecNumber evidence="3">3.5.1.28</ecNumber>
    </recommendedName>
</protein>
<evidence type="ECO:0000259" key="6">
    <source>
        <dbReference type="SMART" id="SM00644"/>
    </source>
</evidence>
<dbReference type="AlphaFoldDB" id="A0A5M3WEJ1"/>
<dbReference type="OrthoDB" id="5178799at2"/>
<proteinExistence type="inferred from homology"/>
<dbReference type="SUPFAM" id="SSF47090">
    <property type="entry name" value="PGBD-like"/>
    <property type="match status" value="1"/>
</dbReference>
<dbReference type="SMART" id="SM00644">
    <property type="entry name" value="Ami_2"/>
    <property type="match status" value="1"/>
</dbReference>
<dbReference type="InterPro" id="IPR051206">
    <property type="entry name" value="NAMLAA_amidase_2"/>
</dbReference>
<name>A0A5M3WEJ1_9ACTN</name>
<feature type="domain" description="N-acetylmuramoyl-L-alanine amidase" evidence="6">
    <location>
        <begin position="24"/>
        <end position="157"/>
    </location>
</feature>
<comment type="catalytic activity">
    <reaction evidence="1">
        <text>Hydrolyzes the link between N-acetylmuramoyl residues and L-amino acid residues in certain cell-wall glycopeptides.</text>
        <dbReference type="EC" id="3.5.1.28"/>
    </reaction>
</comment>
<dbReference type="GO" id="GO:0009254">
    <property type="term" value="P:peptidoglycan turnover"/>
    <property type="evidence" value="ECO:0007669"/>
    <property type="project" value="TreeGrafter"/>
</dbReference>
<dbReference type="PANTHER" id="PTHR30417:SF1">
    <property type="entry name" value="N-ACETYLMURAMOYL-L-ALANINE AMIDASE AMID"/>
    <property type="match status" value="1"/>
</dbReference>
<dbReference type="Pfam" id="PF01510">
    <property type="entry name" value="Amidase_2"/>
    <property type="match status" value="1"/>
</dbReference>
<dbReference type="InterPro" id="IPR036505">
    <property type="entry name" value="Amidase/PGRP_sf"/>
</dbReference>
<dbReference type="Gene3D" id="1.10.101.10">
    <property type="entry name" value="PGBD-like superfamily/PGBD"/>
    <property type="match status" value="1"/>
</dbReference>
<evidence type="ECO:0000313" key="7">
    <source>
        <dbReference type="EMBL" id="GES07384.1"/>
    </source>
</evidence>
<comment type="caution">
    <text evidence="7">The sequence shown here is derived from an EMBL/GenBank/DDBJ whole genome shotgun (WGS) entry which is preliminary data.</text>
</comment>